<dbReference type="KEGG" id="vg:55608524"/>
<reference evidence="1 2" key="1">
    <citation type="submission" date="2018-05" db="EMBL/GenBank/DDBJ databases">
        <title>The genome of Vibrio coralliilyticus phage YC.</title>
        <authorList>
            <person name="Benler S."/>
        </authorList>
    </citation>
    <scope>NUCLEOTIDE SEQUENCE [LARGE SCALE GENOMIC DNA]</scope>
</reference>
<name>A0A384ZS21_9CAUD</name>
<sequence>MVAKKLKLNKKDPESWFSHQELCELTAKWVVRNMNMKQAYIEHKTMSSREIVDVLGFRSDGQNVLSVNYEIKVTRSDFLSDKNKPHRNGEKLGIGAYRFYVCPRDVIKPSDLPKGWGLIHVSKGGRFNVVVGPKDWKCLYHPSVTYLRGRFDDMVATASPKHKKLKRIQVKHLSREMLDLKFYWTHQQRDCGMEGALLFAALNQYCIASERGLDIKASRVFDSPLRNKYKEERPNWQAEEKEWRE</sequence>
<evidence type="ECO:0000313" key="2">
    <source>
        <dbReference type="Proteomes" id="UP000260311"/>
    </source>
</evidence>
<dbReference type="EMBL" id="MH375644">
    <property type="protein sequence ID" value="AXC34446.1"/>
    <property type="molecule type" value="Genomic_DNA"/>
</dbReference>
<evidence type="ECO:0000313" key="1">
    <source>
        <dbReference type="EMBL" id="AXC34446.1"/>
    </source>
</evidence>
<keyword evidence="2" id="KW-1185">Reference proteome</keyword>
<dbReference type="GeneID" id="55608524"/>
<accession>A0A384ZS21</accession>
<organism evidence="1 2">
    <name type="scientific">Vibrio phage YC</name>
    <dbReference type="NCBI Taxonomy" id="2267403"/>
    <lineage>
        <taxon>Viruses</taxon>
        <taxon>Duplodnaviria</taxon>
        <taxon>Heunggongvirae</taxon>
        <taxon>Uroviricota</taxon>
        <taxon>Caudoviricetes</taxon>
        <taxon>Pantevenvirales</taxon>
        <taxon>Ackermannviridae</taxon>
        <taxon>Campanilevirus</taxon>
        <taxon>Campanilevirus YC</taxon>
    </lineage>
</organism>
<protein>
    <submittedName>
        <fullName evidence="1">Uncharacterized protein</fullName>
    </submittedName>
</protein>
<proteinExistence type="predicted"/>
<dbReference type="RefSeq" id="YP_009838292.1">
    <property type="nucleotide sequence ID" value="NC_048709.1"/>
</dbReference>
<dbReference type="Proteomes" id="UP000260311">
    <property type="component" value="Segment"/>
</dbReference>